<organism evidence="1 2">
    <name type="scientific">Undibacterium terreum</name>
    <dbReference type="NCBI Taxonomy" id="1224302"/>
    <lineage>
        <taxon>Bacteria</taxon>
        <taxon>Pseudomonadati</taxon>
        <taxon>Pseudomonadota</taxon>
        <taxon>Betaproteobacteria</taxon>
        <taxon>Burkholderiales</taxon>
        <taxon>Oxalobacteraceae</taxon>
        <taxon>Undibacterium</taxon>
    </lineage>
</organism>
<dbReference type="EMBL" id="BMED01000001">
    <property type="protein sequence ID" value="GGC57471.1"/>
    <property type="molecule type" value="Genomic_DNA"/>
</dbReference>
<dbReference type="GO" id="GO:0020037">
    <property type="term" value="F:heme binding"/>
    <property type="evidence" value="ECO:0007669"/>
    <property type="project" value="InterPro"/>
</dbReference>
<gene>
    <name evidence="1" type="ORF">GCM10011396_00380</name>
</gene>
<comment type="caution">
    <text evidence="1">The sequence shown here is derived from an EMBL/GenBank/DDBJ whole genome shotgun (WGS) entry which is preliminary data.</text>
</comment>
<dbReference type="RefSeq" id="WP_229750830.1">
    <property type="nucleotide sequence ID" value="NZ_BMED01000001.1"/>
</dbReference>
<evidence type="ECO:0000313" key="2">
    <source>
        <dbReference type="Proteomes" id="UP000637423"/>
    </source>
</evidence>
<dbReference type="CDD" id="cd08916">
    <property type="entry name" value="TrHb3_P"/>
    <property type="match status" value="1"/>
</dbReference>
<keyword evidence="2" id="KW-1185">Reference proteome</keyword>
<dbReference type="AlphaFoldDB" id="A0A916XAG9"/>
<dbReference type="Proteomes" id="UP000637423">
    <property type="component" value="Unassembled WGS sequence"/>
</dbReference>
<evidence type="ECO:0000313" key="1">
    <source>
        <dbReference type="EMBL" id="GGC57471.1"/>
    </source>
</evidence>
<reference evidence="1" key="1">
    <citation type="journal article" date="2014" name="Int. J. Syst. Evol. Microbiol.">
        <title>Complete genome sequence of Corynebacterium casei LMG S-19264T (=DSM 44701T), isolated from a smear-ripened cheese.</title>
        <authorList>
            <consortium name="US DOE Joint Genome Institute (JGI-PGF)"/>
            <person name="Walter F."/>
            <person name="Albersmeier A."/>
            <person name="Kalinowski J."/>
            <person name="Ruckert C."/>
        </authorList>
    </citation>
    <scope>NUCLEOTIDE SEQUENCE</scope>
    <source>
        <strain evidence="1">CGMCC 1.10998</strain>
    </source>
</reference>
<dbReference type="InterPro" id="IPR012292">
    <property type="entry name" value="Globin/Proto"/>
</dbReference>
<name>A0A916XAG9_9BURK</name>
<dbReference type="InterPro" id="IPR009050">
    <property type="entry name" value="Globin-like_sf"/>
</dbReference>
<dbReference type="SUPFAM" id="SSF46458">
    <property type="entry name" value="Globin-like"/>
    <property type="match status" value="1"/>
</dbReference>
<dbReference type="GO" id="GO:0019825">
    <property type="term" value="F:oxygen binding"/>
    <property type="evidence" value="ECO:0007669"/>
    <property type="project" value="InterPro"/>
</dbReference>
<protein>
    <submittedName>
        <fullName evidence="1">Preprotein translocase subunit TatC</fullName>
    </submittedName>
</protein>
<proteinExistence type="predicted"/>
<sequence length="137" mass="16000">MSLHEQQQQKHHTSYQELNRNSVAMLVHQFYDTVREDPDLQPVFEKAIGGNWGPHLERMVDFWSTVMLGTRDFQGNVYGKHMLFGGVEPEHFRRWLQLFEAAAYRLFEKEIADEFSVVAHRIANSLQFGFFGKVVVA</sequence>
<reference evidence="1" key="2">
    <citation type="submission" date="2020-09" db="EMBL/GenBank/DDBJ databases">
        <authorList>
            <person name="Sun Q."/>
            <person name="Zhou Y."/>
        </authorList>
    </citation>
    <scope>NUCLEOTIDE SEQUENCE</scope>
    <source>
        <strain evidence="1">CGMCC 1.10998</strain>
    </source>
</reference>
<dbReference type="Gene3D" id="1.10.490.10">
    <property type="entry name" value="Globins"/>
    <property type="match status" value="1"/>
</dbReference>
<accession>A0A916XAG9</accession>